<protein>
    <submittedName>
        <fullName evidence="3">Uncharacterized protein</fullName>
    </submittedName>
</protein>
<feature type="region of interest" description="Disordered" evidence="1">
    <location>
        <begin position="80"/>
        <end position="109"/>
    </location>
</feature>
<name>A0A2S4W559_9BASI</name>
<reference evidence="3" key="1">
    <citation type="submission" date="2017-12" db="EMBL/GenBank/DDBJ databases">
        <title>Gene loss provides genomic basis for host adaptation in cereal stripe rust fungi.</title>
        <authorList>
            <person name="Xia C."/>
        </authorList>
    </citation>
    <scope>NUCLEOTIDE SEQUENCE [LARGE SCALE GENOMIC DNA]</scope>
    <source>
        <strain evidence="3">93-210</strain>
    </source>
</reference>
<keyword evidence="2" id="KW-0732">Signal</keyword>
<sequence>MFHPVLPSLVVVCILGLLNVVRADDLDYAYRYYPSGNELRVDGTKDSYDCPANCQSFYHATGCTIDDGSSKEKTTQVCSNRYAPSGASGKGKHQSHTLAPTPPSSDTSALVWKAPQSSSAPAARLSPLSSMTLSILLESCGAIL</sequence>
<dbReference type="VEuPathDB" id="FungiDB:PSHT_05031"/>
<organism evidence="3 4">
    <name type="scientific">Puccinia striiformis</name>
    <dbReference type="NCBI Taxonomy" id="27350"/>
    <lineage>
        <taxon>Eukaryota</taxon>
        <taxon>Fungi</taxon>
        <taxon>Dikarya</taxon>
        <taxon>Basidiomycota</taxon>
        <taxon>Pucciniomycotina</taxon>
        <taxon>Pucciniomycetes</taxon>
        <taxon>Pucciniales</taxon>
        <taxon>Pucciniaceae</taxon>
        <taxon>Puccinia</taxon>
    </lineage>
</organism>
<dbReference type="Proteomes" id="UP000239156">
    <property type="component" value="Unassembled WGS sequence"/>
</dbReference>
<evidence type="ECO:0000256" key="1">
    <source>
        <dbReference type="SAM" id="MobiDB-lite"/>
    </source>
</evidence>
<comment type="caution">
    <text evidence="3">The sequence shown here is derived from an EMBL/GenBank/DDBJ whole genome shotgun (WGS) entry which is preliminary data.</text>
</comment>
<gene>
    <name evidence="3" type="ORF">PSTT_00964</name>
</gene>
<evidence type="ECO:0000256" key="2">
    <source>
        <dbReference type="SAM" id="SignalP"/>
    </source>
</evidence>
<evidence type="ECO:0000313" key="4">
    <source>
        <dbReference type="Proteomes" id="UP000239156"/>
    </source>
</evidence>
<feature type="chain" id="PRO_5015616352" evidence="2">
    <location>
        <begin position="24"/>
        <end position="144"/>
    </location>
</feature>
<accession>A0A2S4W559</accession>
<evidence type="ECO:0000313" key="3">
    <source>
        <dbReference type="EMBL" id="POW16898.1"/>
    </source>
</evidence>
<keyword evidence="4" id="KW-1185">Reference proteome</keyword>
<dbReference type="VEuPathDB" id="FungiDB:PSTT_00964"/>
<dbReference type="AlphaFoldDB" id="A0A2S4W559"/>
<feature type="signal peptide" evidence="2">
    <location>
        <begin position="1"/>
        <end position="23"/>
    </location>
</feature>
<dbReference type="EMBL" id="PKSL01000005">
    <property type="protein sequence ID" value="POW16898.1"/>
    <property type="molecule type" value="Genomic_DNA"/>
</dbReference>
<proteinExistence type="predicted"/>